<dbReference type="AlphaFoldDB" id="A0AAP0HMM5"/>
<evidence type="ECO:0000313" key="1">
    <source>
        <dbReference type="EMBL" id="KAK9092339.1"/>
    </source>
</evidence>
<accession>A0AAP0HMM5</accession>
<comment type="caution">
    <text evidence="1">The sequence shown here is derived from an EMBL/GenBank/DDBJ whole genome shotgun (WGS) entry which is preliminary data.</text>
</comment>
<name>A0AAP0HMM5_9MAGN</name>
<gene>
    <name evidence="1" type="ORF">Syun_027250</name>
</gene>
<sequence length="49" mass="5572">MHVYSPHTVCDAEMSLLNYVLFKCLLYKIGMSVKASLMRCMIEASLAKM</sequence>
<dbReference type="Proteomes" id="UP001420932">
    <property type="component" value="Unassembled WGS sequence"/>
</dbReference>
<dbReference type="EMBL" id="JBBNAF010000012">
    <property type="protein sequence ID" value="KAK9092339.1"/>
    <property type="molecule type" value="Genomic_DNA"/>
</dbReference>
<evidence type="ECO:0000313" key="2">
    <source>
        <dbReference type="Proteomes" id="UP001420932"/>
    </source>
</evidence>
<proteinExistence type="predicted"/>
<reference evidence="1 2" key="1">
    <citation type="submission" date="2024-01" db="EMBL/GenBank/DDBJ databases">
        <title>Genome assemblies of Stephania.</title>
        <authorList>
            <person name="Yang L."/>
        </authorList>
    </citation>
    <scope>NUCLEOTIDE SEQUENCE [LARGE SCALE GENOMIC DNA]</scope>
    <source>
        <strain evidence="1">YNDBR</strain>
        <tissue evidence="1">Leaf</tissue>
    </source>
</reference>
<keyword evidence="2" id="KW-1185">Reference proteome</keyword>
<organism evidence="1 2">
    <name type="scientific">Stephania yunnanensis</name>
    <dbReference type="NCBI Taxonomy" id="152371"/>
    <lineage>
        <taxon>Eukaryota</taxon>
        <taxon>Viridiplantae</taxon>
        <taxon>Streptophyta</taxon>
        <taxon>Embryophyta</taxon>
        <taxon>Tracheophyta</taxon>
        <taxon>Spermatophyta</taxon>
        <taxon>Magnoliopsida</taxon>
        <taxon>Ranunculales</taxon>
        <taxon>Menispermaceae</taxon>
        <taxon>Menispermoideae</taxon>
        <taxon>Cissampelideae</taxon>
        <taxon>Stephania</taxon>
    </lineage>
</organism>
<protein>
    <submittedName>
        <fullName evidence="1">Uncharacterized protein</fullName>
    </submittedName>
</protein>